<name>A0ABS5JZV2_9BACT</name>
<feature type="domain" description="Methyltransferase small" evidence="6">
    <location>
        <begin position="198"/>
        <end position="359"/>
    </location>
</feature>
<evidence type="ECO:0000313" key="9">
    <source>
        <dbReference type="Proteomes" id="UP000708576"/>
    </source>
</evidence>
<evidence type="ECO:0000313" key="8">
    <source>
        <dbReference type="EMBL" id="MBS2100388.1"/>
    </source>
</evidence>
<dbReference type="Proteomes" id="UP000708576">
    <property type="component" value="Unassembled WGS sequence"/>
</dbReference>
<evidence type="ECO:0000256" key="5">
    <source>
        <dbReference type="ARBA" id="ARBA00022691"/>
    </source>
</evidence>
<organism evidence="8 9">
    <name type="scientific">Carboxylicivirga linearis</name>
    <dbReference type="NCBI Taxonomy" id="1628157"/>
    <lineage>
        <taxon>Bacteria</taxon>
        <taxon>Pseudomonadati</taxon>
        <taxon>Bacteroidota</taxon>
        <taxon>Bacteroidia</taxon>
        <taxon>Marinilabiliales</taxon>
        <taxon>Marinilabiliaceae</taxon>
        <taxon>Carboxylicivirga</taxon>
    </lineage>
</organism>
<dbReference type="InterPro" id="IPR017237">
    <property type="entry name" value="RLMG"/>
</dbReference>
<keyword evidence="4" id="KW-0808">Transferase</keyword>
<proteinExistence type="predicted"/>
<evidence type="ECO:0000259" key="6">
    <source>
        <dbReference type="Pfam" id="PF05175"/>
    </source>
</evidence>
<dbReference type="PANTHER" id="PTHR47816">
    <property type="entry name" value="RIBOSOMAL RNA SMALL SUBUNIT METHYLTRANSFERASE C"/>
    <property type="match status" value="1"/>
</dbReference>
<evidence type="ECO:0000256" key="3">
    <source>
        <dbReference type="ARBA" id="ARBA00022603"/>
    </source>
</evidence>
<dbReference type="InterPro" id="IPR002052">
    <property type="entry name" value="DNA_methylase_N6_adenine_CS"/>
</dbReference>
<feature type="domain" description="RlmG N-terminal" evidence="7">
    <location>
        <begin position="2"/>
        <end position="174"/>
    </location>
</feature>
<dbReference type="InterPro" id="IPR058679">
    <property type="entry name" value="RlmG_N"/>
</dbReference>
<dbReference type="EMBL" id="JAGUCO010000022">
    <property type="protein sequence ID" value="MBS2100388.1"/>
    <property type="molecule type" value="Genomic_DNA"/>
</dbReference>
<keyword evidence="5" id="KW-0949">S-adenosyl-L-methionine</keyword>
<evidence type="ECO:0000256" key="1">
    <source>
        <dbReference type="ARBA" id="ARBA00022490"/>
    </source>
</evidence>
<dbReference type="Pfam" id="PF05175">
    <property type="entry name" value="MTS"/>
    <property type="match status" value="1"/>
</dbReference>
<dbReference type="RefSeq" id="WP_212218128.1">
    <property type="nucleotide sequence ID" value="NZ_JAGUCO010000022.1"/>
</dbReference>
<dbReference type="Pfam" id="PF26049">
    <property type="entry name" value="RLMG_N"/>
    <property type="match status" value="1"/>
</dbReference>
<dbReference type="InterPro" id="IPR007848">
    <property type="entry name" value="Small_mtfrase_dom"/>
</dbReference>
<dbReference type="InterPro" id="IPR046977">
    <property type="entry name" value="RsmC/RlmG"/>
</dbReference>
<dbReference type="CDD" id="cd02440">
    <property type="entry name" value="AdoMet_MTases"/>
    <property type="match status" value="1"/>
</dbReference>
<keyword evidence="2" id="KW-0698">rRNA processing</keyword>
<dbReference type="PANTHER" id="PTHR47816:SF5">
    <property type="entry name" value="RIBOSOMAL RNA LARGE SUBUNIT METHYLTRANSFERASE G"/>
    <property type="match status" value="1"/>
</dbReference>
<keyword evidence="1" id="KW-0963">Cytoplasm</keyword>
<evidence type="ECO:0000256" key="2">
    <source>
        <dbReference type="ARBA" id="ARBA00022552"/>
    </source>
</evidence>
<dbReference type="GO" id="GO:0008168">
    <property type="term" value="F:methyltransferase activity"/>
    <property type="evidence" value="ECO:0007669"/>
    <property type="project" value="UniProtKB-KW"/>
</dbReference>
<reference evidence="8 9" key="1">
    <citation type="journal article" date="2015" name="Int. J. Syst. Evol. Microbiol.">
        <title>Carboxylicivirga linearis sp. nov., isolated from a sea cucumber culture pond.</title>
        <authorList>
            <person name="Wang F.Q."/>
            <person name="Zhou Y.X."/>
            <person name="Lin X.Z."/>
            <person name="Chen G.J."/>
            <person name="Du Z.J."/>
        </authorList>
    </citation>
    <scope>NUCLEOTIDE SEQUENCE [LARGE SCALE GENOMIC DNA]</scope>
    <source>
        <strain evidence="8 9">FB218</strain>
    </source>
</reference>
<dbReference type="PROSITE" id="PS00092">
    <property type="entry name" value="N6_MTASE"/>
    <property type="match status" value="1"/>
</dbReference>
<gene>
    <name evidence="8" type="ORF">KEM10_19035</name>
</gene>
<evidence type="ECO:0000259" key="7">
    <source>
        <dbReference type="Pfam" id="PF26049"/>
    </source>
</evidence>
<dbReference type="PIRSF" id="PIRSF037565">
    <property type="entry name" value="RRNA_m2G_Mtase_RsmD_prd"/>
    <property type="match status" value="1"/>
</dbReference>
<dbReference type="SUPFAM" id="SSF53335">
    <property type="entry name" value="S-adenosyl-L-methionine-dependent methyltransferases"/>
    <property type="match status" value="1"/>
</dbReference>
<evidence type="ECO:0000256" key="4">
    <source>
        <dbReference type="ARBA" id="ARBA00022679"/>
    </source>
</evidence>
<accession>A0ABS5JZV2</accession>
<keyword evidence="9" id="KW-1185">Reference proteome</keyword>
<comment type="caution">
    <text evidence="8">The sequence shown here is derived from an EMBL/GenBank/DDBJ whole genome shotgun (WGS) entry which is preliminary data.</text>
</comment>
<keyword evidence="3 8" id="KW-0489">Methyltransferase</keyword>
<sequence>MEIYSNNNSSFKIDRYPETTLSSLKPWNAADEYIVSFIEENKLQSPAIIINDRFGFLPLALQNLNPTIIIDYKSQEKAIVKNLKTNNIDTNNFVFSNILSSENTNLNLGIVKVPKSMELFSLYLYQLSQMINNNGTVLCGFMTKYFTSSMLEIANRYFGKVEQSLAWKKSRLLILSEPVKKQDESLTETVSLPDGEQLTQYKGVFSSKKIDVGTRFLLEQLTIGENENTILDLACGNGIIAHQIAEQNPHAELHLVDDFYLAIESAKTNLPKASCHFNNDLSDFQDGLFDLIITNPPFHFGHEINIEVSLNLFKQTCKCLKTTGRFVIVANKHLNYSTHLRKIYNQVDITAENKKFQIIECRNSI</sequence>
<dbReference type="GO" id="GO:0032259">
    <property type="term" value="P:methylation"/>
    <property type="evidence" value="ECO:0007669"/>
    <property type="project" value="UniProtKB-KW"/>
</dbReference>
<dbReference type="InterPro" id="IPR029063">
    <property type="entry name" value="SAM-dependent_MTases_sf"/>
</dbReference>
<dbReference type="Gene3D" id="3.40.50.150">
    <property type="entry name" value="Vaccinia Virus protein VP39"/>
    <property type="match status" value="2"/>
</dbReference>
<protein>
    <submittedName>
        <fullName evidence="8">Methyltransferase</fullName>
    </submittedName>
</protein>